<comment type="caution">
    <text evidence="1">The sequence shown here is derived from an EMBL/GenBank/DDBJ whole genome shotgun (WGS) entry which is preliminary data.</text>
</comment>
<protein>
    <submittedName>
        <fullName evidence="1">Uncharacterized protein</fullName>
    </submittedName>
</protein>
<proteinExistence type="predicted"/>
<gene>
    <name evidence="1" type="ORF">PsorP6_013448</name>
</gene>
<keyword evidence="2" id="KW-1185">Reference proteome</keyword>
<accession>A0ACC0VGP1</accession>
<reference evidence="1 2" key="1">
    <citation type="journal article" date="2022" name="bioRxiv">
        <title>The genome of the oomycete Peronosclerospora sorghi, a cosmopolitan pathogen of maize and sorghum, is inflated with dispersed pseudogenes.</title>
        <authorList>
            <person name="Fletcher K."/>
            <person name="Martin F."/>
            <person name="Isakeit T."/>
            <person name="Cavanaugh K."/>
            <person name="Magill C."/>
            <person name="Michelmore R."/>
        </authorList>
    </citation>
    <scope>NUCLEOTIDE SEQUENCE [LARGE SCALE GENOMIC DNA]</scope>
    <source>
        <strain evidence="1">P6</strain>
    </source>
</reference>
<name>A0ACC0VGP1_9STRA</name>
<dbReference type="Proteomes" id="UP001163321">
    <property type="component" value="Chromosome 9"/>
</dbReference>
<dbReference type="EMBL" id="CM047588">
    <property type="protein sequence ID" value="KAI9905617.1"/>
    <property type="molecule type" value="Genomic_DNA"/>
</dbReference>
<organism evidence="1 2">
    <name type="scientific">Peronosclerospora sorghi</name>
    <dbReference type="NCBI Taxonomy" id="230839"/>
    <lineage>
        <taxon>Eukaryota</taxon>
        <taxon>Sar</taxon>
        <taxon>Stramenopiles</taxon>
        <taxon>Oomycota</taxon>
        <taxon>Peronosporomycetes</taxon>
        <taxon>Peronosporales</taxon>
        <taxon>Peronosporaceae</taxon>
        <taxon>Peronosclerospora</taxon>
    </lineage>
</organism>
<evidence type="ECO:0000313" key="1">
    <source>
        <dbReference type="EMBL" id="KAI9905617.1"/>
    </source>
</evidence>
<evidence type="ECO:0000313" key="2">
    <source>
        <dbReference type="Proteomes" id="UP001163321"/>
    </source>
</evidence>
<sequence>MVVAYLEKVKSSSAAAGWMCLRKRSSALENVTGSFQLGFRESSVNTSSCNSRLDVTLAGRGVGKKVSSCTRSKRNPNASSFSKE</sequence>